<comment type="caution">
    <text evidence="2">The sequence shown here is derived from an EMBL/GenBank/DDBJ whole genome shotgun (WGS) entry which is preliminary data.</text>
</comment>
<dbReference type="EMBL" id="LQXV01000052">
    <property type="protein sequence ID" value="KXU10487.1"/>
    <property type="molecule type" value="Genomic_DNA"/>
</dbReference>
<dbReference type="PATRIC" id="fig|315405.11.peg.1444"/>
<dbReference type="EMBL" id="CCBC010000052">
    <property type="protein sequence ID" value="CDO17128.1"/>
    <property type="molecule type" value="Genomic_DNA"/>
</dbReference>
<protein>
    <submittedName>
        <fullName evidence="2">Uncharacterized protein</fullName>
    </submittedName>
</protein>
<evidence type="ECO:0000256" key="1">
    <source>
        <dbReference type="SAM" id="Phobius"/>
    </source>
</evidence>
<evidence type="ECO:0000313" key="7">
    <source>
        <dbReference type="Proteomes" id="UP000071927"/>
    </source>
</evidence>
<organism evidence="2 5">
    <name type="scientific">Streptococcus gallolyticus</name>
    <dbReference type="NCBI Taxonomy" id="315405"/>
    <lineage>
        <taxon>Bacteria</taxon>
        <taxon>Bacillati</taxon>
        <taxon>Bacillota</taxon>
        <taxon>Bacilli</taxon>
        <taxon>Lactobacillales</taxon>
        <taxon>Streptococcaceae</taxon>
        <taxon>Streptococcus</taxon>
    </lineage>
</organism>
<name>A0A060RFW8_9STRE</name>
<evidence type="ECO:0000313" key="3">
    <source>
        <dbReference type="EMBL" id="KXT67923.1"/>
    </source>
</evidence>
<dbReference type="Proteomes" id="UP000070198">
    <property type="component" value="Unassembled WGS sequence"/>
</dbReference>
<keyword evidence="1" id="KW-0812">Transmembrane</keyword>
<keyword evidence="1" id="KW-0472">Membrane</keyword>
<evidence type="ECO:0000313" key="2">
    <source>
        <dbReference type="EMBL" id="CDO17128.1"/>
    </source>
</evidence>
<keyword evidence="1" id="KW-1133">Transmembrane helix</keyword>
<reference evidence="2 5" key="2">
    <citation type="submission" date="2014-05" db="EMBL/GenBank/DDBJ databases">
        <title>Genome sequence of Streptococcus gallolyticus.</title>
        <authorList>
            <person name="Del Campo R."/>
        </authorList>
    </citation>
    <scope>NUCLEOTIDE SEQUENCE [LARGE SCALE GENOMIC DNA]</scope>
    <source>
        <strain evidence="2 5">LMG17956</strain>
    </source>
</reference>
<proteinExistence type="predicted"/>
<sequence>MEKNKGNLILGWIGIAVILIGAYYFFNWLLKVISIIKTFDAVIIVAIITGFVTIVTTFVKTIIDIKQSRLQYLTQKRETAYYQFIDMVYKINQSSKNSKSYPTEEQIKDIMKFSKEITLWGSKNVVEKWTEFRRVGNTSADGKQLLKISEQLMNEMRKDLGVPKVKENSLLAFFINDIENLK</sequence>
<dbReference type="EMBL" id="LQOF01000280">
    <property type="protein sequence ID" value="KXT67923.1"/>
    <property type="molecule type" value="Genomic_DNA"/>
</dbReference>
<evidence type="ECO:0000313" key="5">
    <source>
        <dbReference type="Proteomes" id="UP000027584"/>
    </source>
</evidence>
<reference evidence="6 7" key="3">
    <citation type="submission" date="2016-01" db="EMBL/GenBank/DDBJ databases">
        <title>Highly variable Streptococcus oralis are common among viridans streptococci isolated from primates.</title>
        <authorList>
            <person name="Denapaite D."/>
            <person name="Rieger M."/>
            <person name="Koendgen S."/>
            <person name="Brueckner R."/>
            <person name="Ochigava I."/>
            <person name="Kappeler P."/>
            <person name="Maetz-Rensing K."/>
            <person name="Leendertz F."/>
            <person name="Hakenbeck R."/>
        </authorList>
    </citation>
    <scope>NUCLEOTIDE SEQUENCE [LARGE SCALE GENOMIC DNA]</scope>
    <source>
        <strain evidence="3 6">DD02</strain>
        <strain evidence="4 7">DD03</strain>
    </source>
</reference>
<reference evidence="2 5" key="1">
    <citation type="submission" date="2014-02" db="EMBL/GenBank/DDBJ databases">
        <authorList>
            <person name="Manrique M."/>
        </authorList>
    </citation>
    <scope>NUCLEOTIDE SEQUENCE [LARGE SCALE GENOMIC DNA]</scope>
    <source>
        <strain evidence="2 5">LMG17956</strain>
    </source>
</reference>
<feature type="transmembrane region" description="Helical" evidence="1">
    <location>
        <begin position="38"/>
        <end position="59"/>
    </location>
</feature>
<dbReference type="OMA" id="KFMFRVL"/>
<dbReference type="AlphaFoldDB" id="A0A060RFW8"/>
<evidence type="ECO:0000313" key="4">
    <source>
        <dbReference type="EMBL" id="KXU10487.1"/>
    </source>
</evidence>
<gene>
    <name evidence="2" type="ORF">BN963_SGAL_00308</name>
    <name evidence="3" type="ORF">SGADD02_01206</name>
    <name evidence="4" type="ORF">SGADD03_00163</name>
</gene>
<accession>A0A060RFW8</accession>
<dbReference type="Proteomes" id="UP000071927">
    <property type="component" value="Unassembled WGS sequence"/>
</dbReference>
<feature type="transmembrane region" description="Helical" evidence="1">
    <location>
        <begin position="7"/>
        <end position="26"/>
    </location>
</feature>
<dbReference type="Proteomes" id="UP000027584">
    <property type="component" value="Unassembled WGS sequence"/>
</dbReference>
<evidence type="ECO:0000313" key="6">
    <source>
        <dbReference type="Proteomes" id="UP000070198"/>
    </source>
</evidence>
<dbReference type="RefSeq" id="WP_012962139.1">
    <property type="nucleotide sequence ID" value="NZ_JAMDHZ010000002.1"/>
</dbReference>